<evidence type="ECO:0000313" key="2">
    <source>
        <dbReference type="Proteomes" id="UP001143910"/>
    </source>
</evidence>
<accession>A0ACC1NS05</accession>
<dbReference type="EMBL" id="JANJQO010000105">
    <property type="protein sequence ID" value="KAJ2981898.1"/>
    <property type="molecule type" value="Genomic_DNA"/>
</dbReference>
<name>A0ACC1NS05_9HYPO</name>
<sequence>MASPILTDPARKQASNPNERHLHASRTTEDVEAEMKAAQQSKIPEGTFGPHKTRLANALDPRVDSDLDSAANPKTAMATGASKSKPTQREAGKSRSLDPTSNAPSSSGNGDSAI</sequence>
<evidence type="ECO:0000313" key="1">
    <source>
        <dbReference type="EMBL" id="KAJ2981898.1"/>
    </source>
</evidence>
<keyword evidence="2" id="KW-1185">Reference proteome</keyword>
<reference evidence="1" key="1">
    <citation type="submission" date="2022-08" db="EMBL/GenBank/DDBJ databases">
        <title>Genome Sequence of Lecanicillium fungicola.</title>
        <authorList>
            <person name="Buettner E."/>
        </authorList>
    </citation>
    <scope>NUCLEOTIDE SEQUENCE</scope>
    <source>
        <strain evidence="1">Babe33</strain>
    </source>
</reference>
<protein>
    <submittedName>
        <fullName evidence="1">Uncharacterized protein</fullName>
    </submittedName>
</protein>
<organism evidence="1 2">
    <name type="scientific">Zarea fungicola</name>
    <dbReference type="NCBI Taxonomy" id="93591"/>
    <lineage>
        <taxon>Eukaryota</taxon>
        <taxon>Fungi</taxon>
        <taxon>Dikarya</taxon>
        <taxon>Ascomycota</taxon>
        <taxon>Pezizomycotina</taxon>
        <taxon>Sordariomycetes</taxon>
        <taxon>Hypocreomycetidae</taxon>
        <taxon>Hypocreales</taxon>
        <taxon>Cordycipitaceae</taxon>
        <taxon>Zarea</taxon>
    </lineage>
</organism>
<proteinExistence type="predicted"/>
<gene>
    <name evidence="1" type="ORF">NQ176_g1743</name>
</gene>
<comment type="caution">
    <text evidence="1">The sequence shown here is derived from an EMBL/GenBank/DDBJ whole genome shotgun (WGS) entry which is preliminary data.</text>
</comment>
<dbReference type="Proteomes" id="UP001143910">
    <property type="component" value="Unassembled WGS sequence"/>
</dbReference>